<organism evidence="4 5">
    <name type="scientific">Geosporobacter subterraneus DSM 17957</name>
    <dbReference type="NCBI Taxonomy" id="1121919"/>
    <lineage>
        <taxon>Bacteria</taxon>
        <taxon>Bacillati</taxon>
        <taxon>Bacillota</taxon>
        <taxon>Clostridia</taxon>
        <taxon>Peptostreptococcales</taxon>
        <taxon>Thermotaleaceae</taxon>
        <taxon>Geosporobacter</taxon>
    </lineage>
</organism>
<dbReference type="InterPro" id="IPR036683">
    <property type="entry name" value="CO_DH_flav_C_dom_sf"/>
</dbReference>
<evidence type="ECO:0000256" key="2">
    <source>
        <dbReference type="ARBA" id="ARBA00023002"/>
    </source>
</evidence>
<dbReference type="SMART" id="SM01092">
    <property type="entry name" value="CO_deh_flav_C"/>
    <property type="match status" value="1"/>
</dbReference>
<gene>
    <name evidence="4" type="ORF">SAMN02745975_01418</name>
</gene>
<dbReference type="RefSeq" id="WP_110940647.1">
    <property type="nucleotide sequence ID" value="NZ_FQZV01000016.1"/>
</dbReference>
<dbReference type="InterPro" id="IPR002346">
    <property type="entry name" value="Mopterin_DH_FAD-bd"/>
</dbReference>
<dbReference type="Pfam" id="PF03450">
    <property type="entry name" value="CO_deh_flav_C"/>
    <property type="match status" value="1"/>
</dbReference>
<sequence length="264" mass="29988">MFTIKEFVQPKTIEEAYSILVSRRNNTLIGGSAFLRMGSKKIDTAVDLSKLELNYIKNQDDYIEIGAFTSFREIETSPLLVNNFNGVISNAVKNIIGVQFRNIVTVGASVFSKYGFSDLITALLALDTEVELYKAGRMRLDEFLKRPYERDILTRVFIKKNQRQASYQQLRNSVSDYPILNVAVSRLENQWIIAVGARPQTAAIARNASEELTNNLRVDDLEHYANIAAKELTFGTNERGTAKYRQVMCKVLVRRAIMEVLQCE</sequence>
<dbReference type="Gene3D" id="3.30.465.10">
    <property type="match status" value="1"/>
</dbReference>
<dbReference type="PANTHER" id="PTHR42659">
    <property type="entry name" value="XANTHINE DEHYDROGENASE SUBUNIT C-RELATED"/>
    <property type="match status" value="1"/>
</dbReference>
<dbReference type="InterPro" id="IPR036318">
    <property type="entry name" value="FAD-bd_PCMH-like_sf"/>
</dbReference>
<dbReference type="InterPro" id="IPR005107">
    <property type="entry name" value="CO_DH_flav_C"/>
</dbReference>
<dbReference type="InterPro" id="IPR016166">
    <property type="entry name" value="FAD-bd_PCMH"/>
</dbReference>
<dbReference type="InterPro" id="IPR051312">
    <property type="entry name" value="Diverse_Substr_Oxidored"/>
</dbReference>
<keyword evidence="1" id="KW-0285">Flavoprotein</keyword>
<dbReference type="Gene3D" id="3.30.390.50">
    <property type="entry name" value="CO dehydrogenase flavoprotein, C-terminal domain"/>
    <property type="match status" value="1"/>
</dbReference>
<dbReference type="OrthoDB" id="9803647at2"/>
<dbReference type="AlphaFoldDB" id="A0A1M6H2L0"/>
<evidence type="ECO:0000313" key="5">
    <source>
        <dbReference type="Proteomes" id="UP000184536"/>
    </source>
</evidence>
<dbReference type="PANTHER" id="PTHR42659:SF9">
    <property type="entry name" value="XANTHINE DEHYDROGENASE FAD-BINDING SUBUNIT XDHB-RELATED"/>
    <property type="match status" value="1"/>
</dbReference>
<keyword evidence="5" id="KW-1185">Reference proteome</keyword>
<proteinExistence type="predicted"/>
<dbReference type="PROSITE" id="PS51387">
    <property type="entry name" value="FAD_PCMH"/>
    <property type="match status" value="1"/>
</dbReference>
<evidence type="ECO:0000313" key="4">
    <source>
        <dbReference type="EMBL" id="SHJ16415.1"/>
    </source>
</evidence>
<dbReference type="STRING" id="1121919.SAMN02745975_01418"/>
<dbReference type="InterPro" id="IPR016169">
    <property type="entry name" value="FAD-bd_PCMH_sub2"/>
</dbReference>
<evidence type="ECO:0000259" key="3">
    <source>
        <dbReference type="PROSITE" id="PS51387"/>
    </source>
</evidence>
<evidence type="ECO:0000256" key="1">
    <source>
        <dbReference type="ARBA" id="ARBA00022630"/>
    </source>
</evidence>
<dbReference type="SUPFAM" id="SSF55447">
    <property type="entry name" value="CO dehydrogenase flavoprotein C-terminal domain-like"/>
    <property type="match status" value="1"/>
</dbReference>
<name>A0A1M6H2L0_9FIRM</name>
<dbReference type="Pfam" id="PF00941">
    <property type="entry name" value="FAD_binding_5"/>
    <property type="match status" value="1"/>
</dbReference>
<reference evidence="5" key="1">
    <citation type="submission" date="2016-11" db="EMBL/GenBank/DDBJ databases">
        <authorList>
            <person name="Varghese N."/>
            <person name="Submissions S."/>
        </authorList>
    </citation>
    <scope>NUCLEOTIDE SEQUENCE [LARGE SCALE GENOMIC DNA]</scope>
    <source>
        <strain evidence="5">DSM 17957</strain>
    </source>
</reference>
<dbReference type="EMBL" id="FQZV01000016">
    <property type="protein sequence ID" value="SHJ16415.1"/>
    <property type="molecule type" value="Genomic_DNA"/>
</dbReference>
<dbReference type="GO" id="GO:0016491">
    <property type="term" value="F:oxidoreductase activity"/>
    <property type="evidence" value="ECO:0007669"/>
    <property type="project" value="UniProtKB-KW"/>
</dbReference>
<keyword evidence="2" id="KW-0560">Oxidoreductase</keyword>
<protein>
    <submittedName>
        <fullName evidence="4">CO or xanthine dehydrogenase, FAD-binding subunit</fullName>
    </submittedName>
</protein>
<dbReference type="Proteomes" id="UP000184536">
    <property type="component" value="Unassembled WGS sequence"/>
</dbReference>
<feature type="domain" description="FAD-binding PCMH-type" evidence="3">
    <location>
        <begin position="1"/>
        <end position="163"/>
    </location>
</feature>
<dbReference type="SUPFAM" id="SSF56176">
    <property type="entry name" value="FAD-binding/transporter-associated domain-like"/>
    <property type="match status" value="1"/>
</dbReference>
<dbReference type="GO" id="GO:0071949">
    <property type="term" value="F:FAD binding"/>
    <property type="evidence" value="ECO:0007669"/>
    <property type="project" value="InterPro"/>
</dbReference>
<accession>A0A1M6H2L0</accession>